<accession>A0A2S5CSD8</accession>
<dbReference type="InterPro" id="IPR011335">
    <property type="entry name" value="Restrct_endonuc-II-like"/>
</dbReference>
<dbReference type="Proteomes" id="UP000237423">
    <property type="component" value="Unassembled WGS sequence"/>
</dbReference>
<dbReference type="RefSeq" id="WP_211299138.1">
    <property type="nucleotide sequence ID" value="NZ_PGFZ01000001.1"/>
</dbReference>
<proteinExistence type="predicted"/>
<dbReference type="AlphaFoldDB" id="A0A2S5CSD8"/>
<name>A0A2S5CSD8_9GAMM</name>
<comment type="caution">
    <text evidence="1">The sequence shown here is derived from an EMBL/GenBank/DDBJ whole genome shotgun (WGS) entry which is preliminary data.</text>
</comment>
<dbReference type="SUPFAM" id="SSF52980">
    <property type="entry name" value="Restriction endonuclease-like"/>
    <property type="match status" value="1"/>
</dbReference>
<evidence type="ECO:0000313" key="1">
    <source>
        <dbReference type="EMBL" id="POZ53723.1"/>
    </source>
</evidence>
<gene>
    <name evidence="1" type="ORF">AADEFJLK_00764</name>
</gene>
<dbReference type="PANTHER" id="PTHR38753:SF1">
    <property type="entry name" value="SLR1441 PROTEIN"/>
    <property type="match status" value="1"/>
</dbReference>
<dbReference type="PANTHER" id="PTHR38753">
    <property type="entry name" value="SLR1441 PROTEIN"/>
    <property type="match status" value="1"/>
</dbReference>
<sequence length="164" mass="18292">MAASRKEVDKAIKELSKQIGGIANKFGSFTEGLALPSMTKILSEKFGMTTINPSVRVRDKNGNEQEIDVLAYANGEINTAIIVEVKSHLREEGIEQLLKQCRDFRVLFPALADKKLYGILAAVDASQQLQQKVLAQGLYFAKIHDEQFSLCVPKDFKPFCFSPR</sequence>
<organism evidence="1 2">
    <name type="scientific">Methylovulum psychrotolerans</name>
    <dbReference type="NCBI Taxonomy" id="1704499"/>
    <lineage>
        <taxon>Bacteria</taxon>
        <taxon>Pseudomonadati</taxon>
        <taxon>Pseudomonadota</taxon>
        <taxon>Gammaproteobacteria</taxon>
        <taxon>Methylococcales</taxon>
        <taxon>Methylococcaceae</taxon>
        <taxon>Methylovulum</taxon>
    </lineage>
</organism>
<evidence type="ECO:0000313" key="2">
    <source>
        <dbReference type="Proteomes" id="UP000237423"/>
    </source>
</evidence>
<evidence type="ECO:0008006" key="3">
    <source>
        <dbReference type="Google" id="ProtNLM"/>
    </source>
</evidence>
<dbReference type="EMBL" id="PGFZ01000001">
    <property type="protein sequence ID" value="POZ53723.1"/>
    <property type="molecule type" value="Genomic_DNA"/>
</dbReference>
<protein>
    <recommendedName>
        <fullName evidence="3">DUF3782 domain-containing protein</fullName>
    </recommendedName>
</protein>
<reference evidence="1 2" key="1">
    <citation type="submission" date="2017-11" db="EMBL/GenBank/DDBJ databases">
        <title>Draft Genome Sequence of Methylobacter psychrotolerans Sph1T, an Obligate Methanotroph from Low-Temperature Environments.</title>
        <authorList>
            <person name="Oshkin I.Y."/>
            <person name="Miroshnikov K."/>
            <person name="Belova S.E."/>
            <person name="Korzhenkov A."/>
            <person name="Toshchakov S.V."/>
            <person name="Dedysh S.N."/>
        </authorList>
    </citation>
    <scope>NUCLEOTIDE SEQUENCE [LARGE SCALE GENOMIC DNA]</scope>
    <source>
        <strain evidence="1 2">Sph1</strain>
    </source>
</reference>